<evidence type="ECO:0000259" key="5">
    <source>
        <dbReference type="Pfam" id="PF00680"/>
    </source>
</evidence>
<evidence type="ECO:0000313" key="6">
    <source>
        <dbReference type="EMBL" id="ADV15443.1"/>
    </source>
</evidence>
<dbReference type="InterPro" id="IPR043502">
    <property type="entry name" value="DNA/RNA_pol_sf"/>
</dbReference>
<protein>
    <submittedName>
        <fullName evidence="6">Putative RNA-dependent RNA polymerase</fullName>
    </submittedName>
</protein>
<dbReference type="SUPFAM" id="SSF56672">
    <property type="entry name" value="DNA/RNA polymerases"/>
    <property type="match status" value="1"/>
</dbReference>
<dbReference type="GO" id="GO:0006351">
    <property type="term" value="P:DNA-templated transcription"/>
    <property type="evidence" value="ECO:0007669"/>
    <property type="project" value="InterPro"/>
</dbReference>
<organism evidence="6">
    <name type="scientific">Heterobasidion partitivirus 4</name>
    <dbReference type="NCBI Taxonomy" id="942042"/>
    <lineage>
        <taxon>Viruses</taxon>
        <taxon>Riboviria</taxon>
        <taxon>Orthornavirae</taxon>
        <taxon>Pisuviricota</taxon>
        <taxon>Duplopiviricetes</taxon>
        <taxon>Durnavirales</taxon>
        <taxon>Partitiviridae</taxon>
    </lineage>
</organism>
<keyword evidence="4" id="KW-0693">Viral RNA replication</keyword>
<sequence length="620" mass="72841">MEYLTTQFNRITNHFRANTNLELIGHYHYEPKPPRVNEVAISNHKRTLSVSFKQFLTSTEIKLITQDYRRSEMTEDAILADFFANDVEKHDIPFDYHVERGLQAMADAFRPPQLCMPAHINDVEHHYPYKWQVNSEAPFSTDKYFLDNRKPYGDFFDKESLSWKNYVNPEDMQRRIPVPSEQTLAQVTPPKFGFQKGQVFSWVRRWHHIVKSNFTDLTDLASSSYIKDRFVFPMLLHTKTAIVKQNDPNKMRTIWGCSKAWIIADTMLYWELLAYYKLNPGKSPMLWGYETFTGGWLRLNAELHNGLIRSSFLTTDWSRFDKRAYFSLIHRIMAIIRTYLDFNNGYLPNELYPDTRSEWSSDKAQRLEFLFLWTLENLFQAPIVLPDGRMYRRRFAGIPSGLFITQLLDSWYNYTMLATILSALGFDPKSCIIKVQGDDSIIRLYVLIPPHSHEEFLLKMQEIADYYFKSVISTQKSEIGNRLNGREVLSYRNNNGQPYRDEILMLAQFYHTKAKDPSPEITMAQAIGFAYAACGNNRRVHDCLEDIYLYYKRKGYTPSPAGLTVTFGDSPDLPNLPFNLDSFPKIEDVRAYFLHTSYRNEEQQRRTWPAYFSHPPCERP</sequence>
<dbReference type="Pfam" id="PF00680">
    <property type="entry name" value="RdRP_1"/>
    <property type="match status" value="1"/>
</dbReference>
<dbReference type="EMBL" id="HQ541325">
    <property type="protein sequence ID" value="ADV15443.1"/>
    <property type="molecule type" value="Genomic_RNA"/>
</dbReference>
<keyword evidence="1 6" id="KW-0696">RNA-directed RNA polymerase</keyword>
<proteinExistence type="predicted"/>
<dbReference type="GO" id="GO:0003968">
    <property type="term" value="F:RNA-directed RNA polymerase activity"/>
    <property type="evidence" value="ECO:0007669"/>
    <property type="project" value="UniProtKB-KW"/>
</dbReference>
<accession>E7E1F0</accession>
<evidence type="ECO:0000256" key="1">
    <source>
        <dbReference type="ARBA" id="ARBA00022484"/>
    </source>
</evidence>
<keyword evidence="2" id="KW-0808">Transferase</keyword>
<feature type="domain" description="RNA-directed RNA polymerase C-terminal" evidence="5">
    <location>
        <begin position="247"/>
        <end position="444"/>
    </location>
</feature>
<evidence type="ECO:0000256" key="3">
    <source>
        <dbReference type="ARBA" id="ARBA00022695"/>
    </source>
</evidence>
<dbReference type="GO" id="GO:0003723">
    <property type="term" value="F:RNA binding"/>
    <property type="evidence" value="ECO:0007669"/>
    <property type="project" value="InterPro"/>
</dbReference>
<name>E7E1F0_9VIRU</name>
<evidence type="ECO:0000256" key="2">
    <source>
        <dbReference type="ARBA" id="ARBA00022679"/>
    </source>
</evidence>
<reference evidence="6" key="1">
    <citation type="journal article" date="2011" name="Fungal Biol.">
        <title>Species of Heterobasidion host a diverse pool of partitiviruses with global distribution and interspecies transmission.</title>
        <authorList>
            <person name="Vainio E.J."/>
            <person name="Hakanpaa J."/>
            <person name="Dai Y.C."/>
            <person name="Hansen E."/>
            <person name="Korhonen K."/>
            <person name="Hantula J."/>
        </authorList>
    </citation>
    <scope>NUCLEOTIDE SEQUENCE</scope>
    <source>
        <strain evidence="6">HetRV4-pa1</strain>
    </source>
</reference>
<dbReference type="InterPro" id="IPR001205">
    <property type="entry name" value="RNA-dir_pol_C"/>
</dbReference>
<evidence type="ECO:0000256" key="4">
    <source>
        <dbReference type="ARBA" id="ARBA00022953"/>
    </source>
</evidence>
<keyword evidence="3" id="KW-0548">Nucleotidyltransferase</keyword>